<dbReference type="AlphaFoldDB" id="A0A0F9X9H4"/>
<reference evidence="1" key="1">
    <citation type="journal article" date="2015" name="Nature">
        <title>Complex archaea that bridge the gap between prokaryotes and eukaryotes.</title>
        <authorList>
            <person name="Spang A."/>
            <person name="Saw J.H."/>
            <person name="Jorgensen S.L."/>
            <person name="Zaremba-Niedzwiedzka K."/>
            <person name="Martijn J."/>
            <person name="Lind A.E."/>
            <person name="van Eijk R."/>
            <person name="Schleper C."/>
            <person name="Guy L."/>
            <person name="Ettema T.J."/>
        </authorList>
    </citation>
    <scope>NUCLEOTIDE SEQUENCE</scope>
</reference>
<protein>
    <submittedName>
        <fullName evidence="1">Uncharacterized protein</fullName>
    </submittedName>
</protein>
<proteinExistence type="predicted"/>
<sequence>MNKRKKKKLNKTNKILLKNIIDDIIELYNLFTLLNQITDHFIGNWNWSDIKISYVDFRQFYGSIHPDNIGTYSGMYDYEDDIIMLNTSSNFLALIRKYYFETPEIAIAAILDLILHEWCHKIEHVIVTENEIIDKLDLNKLSNEEDETYKDLHNELFNHISLEAGKLLELYLKEKGFEYYQITAIKETAIIERNFPALVLNSKVE</sequence>
<gene>
    <name evidence="1" type="ORF">LCGC14_0175000</name>
</gene>
<name>A0A0F9X9H4_9ZZZZ</name>
<accession>A0A0F9X9H4</accession>
<evidence type="ECO:0000313" key="1">
    <source>
        <dbReference type="EMBL" id="KKN95631.1"/>
    </source>
</evidence>
<organism evidence="1">
    <name type="scientific">marine sediment metagenome</name>
    <dbReference type="NCBI Taxonomy" id="412755"/>
    <lineage>
        <taxon>unclassified sequences</taxon>
        <taxon>metagenomes</taxon>
        <taxon>ecological metagenomes</taxon>
    </lineage>
</organism>
<dbReference type="EMBL" id="LAZR01000069">
    <property type="protein sequence ID" value="KKN95631.1"/>
    <property type="molecule type" value="Genomic_DNA"/>
</dbReference>
<comment type="caution">
    <text evidence="1">The sequence shown here is derived from an EMBL/GenBank/DDBJ whole genome shotgun (WGS) entry which is preliminary data.</text>
</comment>